<dbReference type="EMBL" id="CAJNOR010000472">
    <property type="protein sequence ID" value="CAF0924393.1"/>
    <property type="molecule type" value="Genomic_DNA"/>
</dbReference>
<dbReference type="InterPro" id="IPR016181">
    <property type="entry name" value="Acyl_CoA_acyltransferase"/>
</dbReference>
<feature type="non-terminal residue" evidence="1">
    <location>
        <position position="1"/>
    </location>
</feature>
<name>A0A814B926_ADIRI</name>
<organism evidence="1 2">
    <name type="scientific">Adineta ricciae</name>
    <name type="common">Rotifer</name>
    <dbReference type="NCBI Taxonomy" id="249248"/>
    <lineage>
        <taxon>Eukaryota</taxon>
        <taxon>Metazoa</taxon>
        <taxon>Spiralia</taxon>
        <taxon>Gnathifera</taxon>
        <taxon>Rotifera</taxon>
        <taxon>Eurotatoria</taxon>
        <taxon>Bdelloidea</taxon>
        <taxon>Adinetida</taxon>
        <taxon>Adinetidae</taxon>
        <taxon>Adineta</taxon>
    </lineage>
</organism>
<keyword evidence="2" id="KW-1185">Reference proteome</keyword>
<accession>A0A814B926</accession>
<dbReference type="Proteomes" id="UP000663828">
    <property type="component" value="Unassembled WGS sequence"/>
</dbReference>
<protein>
    <recommendedName>
        <fullName evidence="3">N-acetyltransferase domain-containing protein</fullName>
    </recommendedName>
</protein>
<comment type="caution">
    <text evidence="1">The sequence shown here is derived from an EMBL/GenBank/DDBJ whole genome shotgun (WGS) entry which is preliminary data.</text>
</comment>
<evidence type="ECO:0000313" key="2">
    <source>
        <dbReference type="Proteomes" id="UP000663828"/>
    </source>
</evidence>
<evidence type="ECO:0008006" key="3">
    <source>
        <dbReference type="Google" id="ProtNLM"/>
    </source>
</evidence>
<gene>
    <name evidence="1" type="ORF">XAT740_LOCUS9218</name>
</gene>
<reference evidence="1" key="1">
    <citation type="submission" date="2021-02" db="EMBL/GenBank/DDBJ databases">
        <authorList>
            <person name="Nowell W R."/>
        </authorList>
    </citation>
    <scope>NUCLEOTIDE SEQUENCE</scope>
</reference>
<proteinExistence type="predicted"/>
<evidence type="ECO:0000313" key="1">
    <source>
        <dbReference type="EMBL" id="CAF0924393.1"/>
    </source>
</evidence>
<dbReference type="AlphaFoldDB" id="A0A814B926"/>
<sequence length="299" mass="33477">MDNVKELLTHRRATADDCNVLVTLINDAYSGQMSHQGWTNEYALNPTPRTNSDLLLNLINNVNNIFLMFFGADDQILKGCVLLSHKSECKTARISLLSVRPDLQARGFGNSILSTAEKPELISYYSRRGFIATGARQRFVPTLSSSGCAVRDDLELCTMRKKQGNGAYLMGQNEKSTDIFIINVSALLPEEECPIQILYITKLPRLRGNKIRLVVPITITFRYKSTENAIASPMNEQITSVSSALHPIQIQWYKKCYEITFAQEEIRSVSYGFHGAKEDTLHEGDHKDAISNIATIIGN</sequence>
<dbReference type="Gene3D" id="3.40.630.30">
    <property type="match status" value="1"/>
</dbReference>
<dbReference type="SUPFAM" id="SSF55729">
    <property type="entry name" value="Acyl-CoA N-acyltransferases (Nat)"/>
    <property type="match status" value="1"/>
</dbReference>